<dbReference type="OMA" id="HMVCIAN"/>
<dbReference type="KEGG" id="aalt:CC77DRAFT_1046571"/>
<dbReference type="STRING" id="5599.A0A177E015"/>
<protein>
    <recommendedName>
        <fullName evidence="4">Membrane anchor Opy2 N-terminal domain-containing protein</fullName>
    </recommendedName>
</protein>
<dbReference type="InterPro" id="IPR018571">
    <property type="entry name" value="Membrane_anchor_Opy2_N"/>
</dbReference>
<keyword evidence="6" id="KW-1185">Reference proteome</keyword>
<keyword evidence="3" id="KW-0732">Signal</keyword>
<gene>
    <name evidence="5" type="ORF">CC77DRAFT_1046571</name>
</gene>
<sequence>MDGRGWSCFACMLAVRQACRATWAGSILAVPAAAMGLTGAQPEEVLQTGGAFGQLGGYVMHHEGGLTKNGRGSGASQLHQREQVDIVVFPSATLRVGGNTIATLRQRQKEERFGHFAVHIDIVARLHTSSSGPSGKGRNTRGFLSEPGPDPPPTRNPTKGAGRHTLILPRYCALVLRFPHHLCAASRLLLLCCVARSPSLFLVTRYTPFCSPYSYAENVFRIEKRCVACEQAPLSCEGIKCPANQVCVQNSRTCDQCASVGCQFDPTAGDAAPSKPNVGAIAGGVIGGVAFIAILTFVVWKYCLKGKRRPMSQQSEWQDVDMSQQEKVDNDFQSRRSARASTHTVASMASSVLTRASNIIQIAYIPGVTNRSGPGSPDLLVPPVPPIPAMSPSSGMSTPYSTADQHFFVPDFRDSMMSSSTAGRTSIAPSLAQRGSVASTMYRQNAIVSPLPAQTIVRGKAAVVSVKSTATNSPAETPSMETPPVPQIDPKHTVKPIRIHMPGISPANSVRSTAQLGPVRALNITKKKSTDITPPKSSSNSTNSADRTLVNTPEVLVPSARPLTGYSTASSDDGAAHSRARRGSLASDSGDDSDDDHKRARQTLLRSNSGSDRNSEYTEFQDSTPTKDRSPFTDSSSLEPPRPMMSQRITSYDTERGLRTPMTPIVEEASASKRGSTVSNRRDQSPFSDNNKSEL</sequence>
<dbReference type="GeneID" id="29113042"/>
<evidence type="ECO:0000313" key="5">
    <source>
        <dbReference type="EMBL" id="OAG25267.1"/>
    </source>
</evidence>
<feature type="transmembrane region" description="Helical" evidence="2">
    <location>
        <begin position="280"/>
        <end position="304"/>
    </location>
</feature>
<feature type="compositionally biased region" description="Polar residues" evidence="1">
    <location>
        <begin position="470"/>
        <end position="480"/>
    </location>
</feature>
<dbReference type="VEuPathDB" id="FungiDB:CC77DRAFT_1046571"/>
<keyword evidence="2" id="KW-0812">Transmembrane</keyword>
<feature type="region of interest" description="Disordered" evidence="1">
    <location>
        <begin position="502"/>
        <end position="695"/>
    </location>
</feature>
<feature type="domain" description="Membrane anchor Opy2 N-terminal" evidence="4">
    <location>
        <begin position="226"/>
        <end position="262"/>
    </location>
</feature>
<feature type="compositionally biased region" description="Polar residues" evidence="1">
    <location>
        <begin position="506"/>
        <end position="515"/>
    </location>
</feature>
<feature type="compositionally biased region" description="Polar residues" evidence="1">
    <location>
        <begin position="673"/>
        <end position="695"/>
    </location>
</feature>
<feature type="compositionally biased region" description="Low complexity" evidence="1">
    <location>
        <begin position="533"/>
        <end position="544"/>
    </location>
</feature>
<organism evidence="5 6">
    <name type="scientific">Alternaria alternata</name>
    <name type="common">Alternaria rot fungus</name>
    <name type="synonym">Torula alternata</name>
    <dbReference type="NCBI Taxonomy" id="5599"/>
    <lineage>
        <taxon>Eukaryota</taxon>
        <taxon>Fungi</taxon>
        <taxon>Dikarya</taxon>
        <taxon>Ascomycota</taxon>
        <taxon>Pezizomycotina</taxon>
        <taxon>Dothideomycetes</taxon>
        <taxon>Pleosporomycetidae</taxon>
        <taxon>Pleosporales</taxon>
        <taxon>Pleosporineae</taxon>
        <taxon>Pleosporaceae</taxon>
        <taxon>Alternaria</taxon>
        <taxon>Alternaria sect. Alternaria</taxon>
        <taxon>Alternaria alternata complex</taxon>
    </lineage>
</organism>
<feature type="region of interest" description="Disordered" evidence="1">
    <location>
        <begin position="470"/>
        <end position="489"/>
    </location>
</feature>
<keyword evidence="2" id="KW-1133">Transmembrane helix</keyword>
<feature type="compositionally biased region" description="Polar residues" evidence="1">
    <location>
        <begin position="604"/>
        <end position="624"/>
    </location>
</feature>
<keyword evidence="2" id="KW-0472">Membrane</keyword>
<dbReference type="Pfam" id="PF09463">
    <property type="entry name" value="Opy2"/>
    <property type="match status" value="1"/>
</dbReference>
<feature type="signal peptide" evidence="3">
    <location>
        <begin position="1"/>
        <end position="24"/>
    </location>
</feature>
<dbReference type="RefSeq" id="XP_018390688.1">
    <property type="nucleotide sequence ID" value="XM_018527448.1"/>
</dbReference>
<reference evidence="5 6" key="1">
    <citation type="submission" date="2016-05" db="EMBL/GenBank/DDBJ databases">
        <title>Comparative analysis of secretome profiles of manganese(II)-oxidizing ascomycete fungi.</title>
        <authorList>
            <consortium name="DOE Joint Genome Institute"/>
            <person name="Zeiner C.A."/>
            <person name="Purvine S.O."/>
            <person name="Zink E.M."/>
            <person name="Wu S."/>
            <person name="Pasa-Tolic L."/>
            <person name="Chaput D.L."/>
            <person name="Haridas S."/>
            <person name="Grigoriev I.V."/>
            <person name="Santelli C.M."/>
            <person name="Hansel C.M."/>
        </authorList>
    </citation>
    <scope>NUCLEOTIDE SEQUENCE [LARGE SCALE GENOMIC DNA]</scope>
    <source>
        <strain evidence="5 6">SRC1lrK2f</strain>
    </source>
</reference>
<evidence type="ECO:0000256" key="1">
    <source>
        <dbReference type="SAM" id="MobiDB-lite"/>
    </source>
</evidence>
<feature type="non-terminal residue" evidence="5">
    <location>
        <position position="1"/>
    </location>
</feature>
<dbReference type="EMBL" id="KV441470">
    <property type="protein sequence ID" value="OAG25267.1"/>
    <property type="molecule type" value="Genomic_DNA"/>
</dbReference>
<dbReference type="Proteomes" id="UP000077248">
    <property type="component" value="Unassembled WGS sequence"/>
</dbReference>
<accession>A0A177E015</accession>
<evidence type="ECO:0000256" key="2">
    <source>
        <dbReference type="SAM" id="Phobius"/>
    </source>
</evidence>
<evidence type="ECO:0000313" key="6">
    <source>
        <dbReference type="Proteomes" id="UP000077248"/>
    </source>
</evidence>
<evidence type="ECO:0000256" key="3">
    <source>
        <dbReference type="SAM" id="SignalP"/>
    </source>
</evidence>
<name>A0A177E015_ALTAL</name>
<evidence type="ECO:0000259" key="4">
    <source>
        <dbReference type="Pfam" id="PF09463"/>
    </source>
</evidence>
<feature type="region of interest" description="Disordered" evidence="1">
    <location>
        <begin position="128"/>
        <end position="162"/>
    </location>
</feature>
<proteinExistence type="predicted"/>
<feature type="chain" id="PRO_5008059994" description="Membrane anchor Opy2 N-terminal domain-containing protein" evidence="3">
    <location>
        <begin position="25"/>
        <end position="695"/>
    </location>
</feature>
<dbReference type="AlphaFoldDB" id="A0A177E015"/>